<proteinExistence type="predicted"/>
<dbReference type="EMBL" id="FOFY01000007">
    <property type="protein sequence ID" value="SEQ92284.1"/>
    <property type="molecule type" value="Genomic_DNA"/>
</dbReference>
<dbReference type="InterPro" id="IPR036322">
    <property type="entry name" value="WD40_repeat_dom_sf"/>
</dbReference>
<reference evidence="1 2" key="1">
    <citation type="submission" date="2016-10" db="EMBL/GenBank/DDBJ databases">
        <authorList>
            <person name="Varghese N."/>
            <person name="Submissions S."/>
        </authorList>
    </citation>
    <scope>NUCLEOTIDE SEQUENCE [LARGE SCALE GENOMIC DNA]</scope>
    <source>
        <strain evidence="2">DSM 19823 / KCTC 23066 / CCTCC M 208030 / D25</strain>
    </source>
</reference>
<keyword evidence="2" id="KW-1185">Reference proteome</keyword>
<comment type="caution">
    <text evidence="1">The sequence shown here is derived from an EMBL/GenBank/DDBJ whole genome shotgun (WGS) entry which is preliminary data.</text>
</comment>
<organism evidence="1 2">
    <name type="scientific">Myroides profundi</name>
    <dbReference type="NCBI Taxonomy" id="480520"/>
    <lineage>
        <taxon>Bacteria</taxon>
        <taxon>Pseudomonadati</taxon>
        <taxon>Bacteroidota</taxon>
        <taxon>Flavobacteriia</taxon>
        <taxon>Flavobacteriales</taxon>
        <taxon>Flavobacteriaceae</taxon>
        <taxon>Myroides</taxon>
    </lineage>
</organism>
<accession>A0AAJ5BE36</accession>
<dbReference type="InterPro" id="IPR015943">
    <property type="entry name" value="WD40/YVTN_repeat-like_dom_sf"/>
</dbReference>
<evidence type="ECO:0008006" key="3">
    <source>
        <dbReference type="Google" id="ProtNLM"/>
    </source>
</evidence>
<evidence type="ECO:0000313" key="2">
    <source>
        <dbReference type="Proteomes" id="UP000183496"/>
    </source>
</evidence>
<dbReference type="KEGG" id="mpw:MPR_1384"/>
<dbReference type="RefSeq" id="WP_041890644.1">
    <property type="nucleotide sequence ID" value="NZ_CP010817.1"/>
</dbReference>
<sequence length="369" mass="42038">MKYNVNSHRLINRATGKVLNLSVKNNVLYTETGKEDKLRKTEKAFSDKEQVINNFYKKEWEALKKGFVLVNENAKVGTPSLHTYIGGGYTGALVFSSTPKGIMVYKNTTEGDVLVVLDSLGNLLNEIKLPRCFAWTMEYQVNSDTIVLDIDHAIYQYNLEKDSFTNLKEDYNDSVSFLSVSEHQIAIGLEESIAFVNASKETVFPIPHKGKAVCCGKLSQDGTLLAYHSKVGEIQIFNTADGSIAQVITGDFREVGQMEFVQSNQLLVVRERYGTWGMRYFDLVMNQEIKLKELEILEYTKDVNVFCFNKDQTKLVLVQRTNAYVFDFINKKELHHFKIEHVVKSCEIKFIGEQLGVRTDYGCFSLYVV</sequence>
<protein>
    <recommendedName>
        <fullName evidence="3">WD40 repeat domain-containing protein</fullName>
    </recommendedName>
</protein>
<evidence type="ECO:0000313" key="1">
    <source>
        <dbReference type="EMBL" id="SEQ92284.1"/>
    </source>
</evidence>
<name>A0AAJ5BE36_MYRPR</name>
<dbReference type="AlphaFoldDB" id="A0AAJ5BE36"/>
<gene>
    <name evidence="1" type="ORF">SAMN04488089_107122</name>
</gene>
<dbReference type="Proteomes" id="UP000183496">
    <property type="component" value="Unassembled WGS sequence"/>
</dbReference>
<dbReference type="SUPFAM" id="SSF50978">
    <property type="entry name" value="WD40 repeat-like"/>
    <property type="match status" value="1"/>
</dbReference>
<dbReference type="Gene3D" id="2.130.10.10">
    <property type="entry name" value="YVTN repeat-like/Quinoprotein amine dehydrogenase"/>
    <property type="match status" value="1"/>
</dbReference>